<evidence type="ECO:0000313" key="7">
    <source>
        <dbReference type="Proteomes" id="UP001597191"/>
    </source>
</evidence>
<dbReference type="Proteomes" id="UP001597191">
    <property type="component" value="Unassembled WGS sequence"/>
</dbReference>
<reference evidence="7" key="1">
    <citation type="journal article" date="2019" name="Int. J. Syst. Evol. Microbiol.">
        <title>The Global Catalogue of Microorganisms (GCM) 10K type strain sequencing project: providing services to taxonomists for standard genome sequencing and annotation.</title>
        <authorList>
            <consortium name="The Broad Institute Genomics Platform"/>
            <consortium name="The Broad Institute Genome Sequencing Center for Infectious Disease"/>
            <person name="Wu L."/>
            <person name="Ma J."/>
        </authorList>
    </citation>
    <scope>NUCLEOTIDE SEQUENCE [LARGE SCALE GENOMIC DNA]</scope>
    <source>
        <strain evidence="7">CCM 8937</strain>
    </source>
</reference>
<dbReference type="RefSeq" id="WP_125650351.1">
    <property type="nucleotide sequence ID" value="NZ_JBHTOH010000024.1"/>
</dbReference>
<dbReference type="Pfam" id="PF13419">
    <property type="entry name" value="HAD_2"/>
    <property type="match status" value="1"/>
</dbReference>
<dbReference type="SFLD" id="SFLDS00003">
    <property type="entry name" value="Haloacid_Dehalogenase"/>
    <property type="match status" value="1"/>
</dbReference>
<evidence type="ECO:0000256" key="5">
    <source>
        <dbReference type="ARBA" id="ARBA00023277"/>
    </source>
</evidence>
<dbReference type="InterPro" id="IPR006439">
    <property type="entry name" value="HAD-SF_hydro_IA"/>
</dbReference>
<dbReference type="InterPro" id="IPR041492">
    <property type="entry name" value="HAD_2"/>
</dbReference>
<sequence>MISLSLLKKYQNYSDKGVGLIKAVIFDMDGVLIDSEPYYLQRRLDFFASVKITVAKSQLQQVVGGNMKVVLPLLLPGKSSAEYAQLLQAYRAYKASHPLNFAAALQPGAADALESLKNEGYQLALASSSDRQFIQEMLMKTELTGVFSVVLSGQDFAKSKPDPSIYLTALQQLQVAATEALAIEDSQMGIASAKAAGIYTLAFAVTNPLVATDQSAADAHIAKFDQLFSYLKR</sequence>
<dbReference type="SFLD" id="SFLDG01129">
    <property type="entry name" value="C1.5:_HAD__Beta-PGM__Phosphata"/>
    <property type="match status" value="1"/>
</dbReference>
<dbReference type="NCBIfam" id="TIGR01509">
    <property type="entry name" value="HAD-SF-IA-v3"/>
    <property type="match status" value="1"/>
</dbReference>
<comment type="caution">
    <text evidence="6">The sequence shown here is derived from an EMBL/GenBank/DDBJ whole genome shotgun (WGS) entry which is preliminary data.</text>
</comment>
<name>A0ABW4BKI8_9LACO</name>
<evidence type="ECO:0000256" key="4">
    <source>
        <dbReference type="ARBA" id="ARBA00022842"/>
    </source>
</evidence>
<dbReference type="PANTHER" id="PTHR46193:SF18">
    <property type="entry name" value="HEXITOL PHOSPHATASE B"/>
    <property type="match status" value="1"/>
</dbReference>
<dbReference type="Gene3D" id="3.40.50.1000">
    <property type="entry name" value="HAD superfamily/HAD-like"/>
    <property type="match status" value="1"/>
</dbReference>
<dbReference type="PANTHER" id="PTHR46193">
    <property type="entry name" value="6-PHOSPHOGLUCONATE PHOSPHATASE"/>
    <property type="match status" value="1"/>
</dbReference>
<dbReference type="InterPro" id="IPR023198">
    <property type="entry name" value="PGP-like_dom2"/>
</dbReference>
<keyword evidence="5" id="KW-0119">Carbohydrate metabolism</keyword>
<protein>
    <submittedName>
        <fullName evidence="6">HAD family hydrolase</fullName>
    </submittedName>
</protein>
<evidence type="ECO:0000256" key="3">
    <source>
        <dbReference type="ARBA" id="ARBA00022723"/>
    </source>
</evidence>
<dbReference type="Gene3D" id="1.10.150.240">
    <property type="entry name" value="Putative phosphatase, domain 2"/>
    <property type="match status" value="1"/>
</dbReference>
<dbReference type="SFLD" id="SFLDG01135">
    <property type="entry name" value="C1.5.6:_HAD__Beta-PGM__Phospha"/>
    <property type="match status" value="1"/>
</dbReference>
<dbReference type="InterPro" id="IPR023214">
    <property type="entry name" value="HAD_sf"/>
</dbReference>
<keyword evidence="4" id="KW-0460">Magnesium</keyword>
<dbReference type="InterPro" id="IPR036412">
    <property type="entry name" value="HAD-like_sf"/>
</dbReference>
<comment type="cofactor">
    <cofactor evidence="1">
        <name>Mg(2+)</name>
        <dbReference type="ChEBI" id="CHEBI:18420"/>
    </cofactor>
</comment>
<keyword evidence="3" id="KW-0479">Metal-binding</keyword>
<comment type="similarity">
    <text evidence="2">Belongs to the HAD-like hydrolase superfamily. CbbY/CbbZ/Gph/YieH family.</text>
</comment>
<proteinExistence type="inferred from homology"/>
<keyword evidence="6" id="KW-0378">Hydrolase</keyword>
<dbReference type="PRINTS" id="PR00413">
    <property type="entry name" value="HADHALOGNASE"/>
</dbReference>
<organism evidence="6 7">
    <name type="scientific">Lapidilactobacillus gannanensis</name>
    <dbReference type="NCBI Taxonomy" id="2486002"/>
    <lineage>
        <taxon>Bacteria</taxon>
        <taxon>Bacillati</taxon>
        <taxon>Bacillota</taxon>
        <taxon>Bacilli</taxon>
        <taxon>Lactobacillales</taxon>
        <taxon>Lactobacillaceae</taxon>
        <taxon>Lapidilactobacillus</taxon>
    </lineage>
</organism>
<evidence type="ECO:0000256" key="2">
    <source>
        <dbReference type="ARBA" id="ARBA00006171"/>
    </source>
</evidence>
<evidence type="ECO:0000313" key="6">
    <source>
        <dbReference type="EMBL" id="MFD1410730.1"/>
    </source>
</evidence>
<evidence type="ECO:0000256" key="1">
    <source>
        <dbReference type="ARBA" id="ARBA00001946"/>
    </source>
</evidence>
<accession>A0ABW4BKI8</accession>
<dbReference type="SUPFAM" id="SSF56784">
    <property type="entry name" value="HAD-like"/>
    <property type="match status" value="1"/>
</dbReference>
<gene>
    <name evidence="6" type="ORF">ACFQ4R_03765</name>
</gene>
<dbReference type="InterPro" id="IPR051600">
    <property type="entry name" value="Beta-PGM-like"/>
</dbReference>
<dbReference type="GO" id="GO:0016787">
    <property type="term" value="F:hydrolase activity"/>
    <property type="evidence" value="ECO:0007669"/>
    <property type="project" value="UniProtKB-KW"/>
</dbReference>
<dbReference type="EMBL" id="JBHTOH010000024">
    <property type="protein sequence ID" value="MFD1410730.1"/>
    <property type="molecule type" value="Genomic_DNA"/>
</dbReference>
<dbReference type="CDD" id="cd07505">
    <property type="entry name" value="HAD_BPGM-like"/>
    <property type="match status" value="1"/>
</dbReference>
<keyword evidence="7" id="KW-1185">Reference proteome</keyword>